<protein>
    <recommendedName>
        <fullName evidence="11">NF-X1-type domain-containing protein</fullName>
    </recommendedName>
</protein>
<comment type="subcellular location">
    <subcellularLocation>
        <location evidence="1">Nucleus</location>
    </subcellularLocation>
</comment>
<evidence type="ECO:0000256" key="5">
    <source>
        <dbReference type="ARBA" id="ARBA00022771"/>
    </source>
</evidence>
<evidence type="ECO:0000313" key="12">
    <source>
        <dbReference type="EMBL" id="CAE0390020.1"/>
    </source>
</evidence>
<dbReference type="EMBL" id="HBIK01032023">
    <property type="protein sequence ID" value="CAE0390020.1"/>
    <property type="molecule type" value="Transcribed_RNA"/>
</dbReference>
<keyword evidence="7" id="KW-0805">Transcription regulation</keyword>
<dbReference type="InterPro" id="IPR000967">
    <property type="entry name" value="Znf_NFX1"/>
</dbReference>
<evidence type="ECO:0000256" key="8">
    <source>
        <dbReference type="ARBA" id="ARBA00023163"/>
    </source>
</evidence>
<organism evidence="12">
    <name type="scientific">Euplotes crassus</name>
    <dbReference type="NCBI Taxonomy" id="5936"/>
    <lineage>
        <taxon>Eukaryota</taxon>
        <taxon>Sar</taxon>
        <taxon>Alveolata</taxon>
        <taxon>Ciliophora</taxon>
        <taxon>Intramacronucleata</taxon>
        <taxon>Spirotrichea</taxon>
        <taxon>Hypotrichia</taxon>
        <taxon>Euplotida</taxon>
        <taxon>Euplotidae</taxon>
        <taxon>Moneuplotes</taxon>
    </lineage>
</organism>
<feature type="domain" description="NF-X1-type" evidence="11">
    <location>
        <begin position="37"/>
        <end position="58"/>
    </location>
</feature>
<dbReference type="GO" id="GO:0000122">
    <property type="term" value="P:negative regulation of transcription by RNA polymerase II"/>
    <property type="evidence" value="ECO:0007669"/>
    <property type="project" value="TreeGrafter"/>
</dbReference>
<comment type="similarity">
    <text evidence="2">Belongs to the NFX1 family.</text>
</comment>
<evidence type="ECO:0000256" key="7">
    <source>
        <dbReference type="ARBA" id="ARBA00023015"/>
    </source>
</evidence>
<evidence type="ECO:0000256" key="3">
    <source>
        <dbReference type="ARBA" id="ARBA00022723"/>
    </source>
</evidence>
<keyword evidence="5" id="KW-0863">Zinc-finger</keyword>
<evidence type="ECO:0000259" key="11">
    <source>
        <dbReference type="SMART" id="SM00438"/>
    </source>
</evidence>
<keyword evidence="8" id="KW-0804">Transcription</keyword>
<dbReference type="GO" id="GO:0000981">
    <property type="term" value="F:DNA-binding transcription factor activity, RNA polymerase II-specific"/>
    <property type="evidence" value="ECO:0007669"/>
    <property type="project" value="TreeGrafter"/>
</dbReference>
<name>A0A7S3P0E8_EUPCR</name>
<reference evidence="12" key="1">
    <citation type="submission" date="2021-01" db="EMBL/GenBank/DDBJ databases">
        <authorList>
            <person name="Corre E."/>
            <person name="Pelletier E."/>
            <person name="Niang G."/>
            <person name="Scheremetjew M."/>
            <person name="Finn R."/>
            <person name="Kale V."/>
            <person name="Holt S."/>
            <person name="Cochrane G."/>
            <person name="Meng A."/>
            <person name="Brown T."/>
            <person name="Cohen L."/>
        </authorList>
    </citation>
    <scope>NUCLEOTIDE SEQUENCE</scope>
    <source>
        <strain evidence="12">CT5</strain>
    </source>
</reference>
<keyword evidence="6" id="KW-0862">Zinc</keyword>
<dbReference type="InterPro" id="IPR034078">
    <property type="entry name" value="NFX1_fam"/>
</dbReference>
<accession>A0A7S3P0E8</accession>
<dbReference type="GO" id="GO:0008270">
    <property type="term" value="F:zinc ion binding"/>
    <property type="evidence" value="ECO:0007669"/>
    <property type="project" value="UniProtKB-KW"/>
</dbReference>
<evidence type="ECO:0000256" key="6">
    <source>
        <dbReference type="ARBA" id="ARBA00022833"/>
    </source>
</evidence>
<proteinExistence type="inferred from homology"/>
<feature type="domain" description="NF-X1-type" evidence="11">
    <location>
        <begin position="3"/>
        <end position="32"/>
    </location>
</feature>
<dbReference type="GO" id="GO:0000977">
    <property type="term" value="F:RNA polymerase II transcription regulatory region sequence-specific DNA binding"/>
    <property type="evidence" value="ECO:0007669"/>
    <property type="project" value="TreeGrafter"/>
</dbReference>
<keyword evidence="9" id="KW-0539">Nucleus</keyword>
<dbReference type="AlphaFoldDB" id="A0A7S3P0E8"/>
<keyword evidence="4" id="KW-0677">Repeat</keyword>
<evidence type="ECO:0000256" key="2">
    <source>
        <dbReference type="ARBA" id="ARBA00007269"/>
    </source>
</evidence>
<evidence type="ECO:0000256" key="1">
    <source>
        <dbReference type="ARBA" id="ARBA00004123"/>
    </source>
</evidence>
<sequence length="332" mass="38870">MPCGHHCRKMCHDHEKYMEEGEEQKCNAKCNRKRKNCDHKCQEKCHDDSECPDVPCDAEIKIYCKCKYRHIIGICNRFFEGYEEEEAKEIECNGECMKNKRDAQIAKAFAKKDEKKQKELKADYYPEILIDFATEHLKVVVKIERILEEVVRNKETKSLPEIEPGMRKYICNLAKEHYFLEVCTYGGRFKGQKKVTDVYYKDETTQVPATLLSEYVKLIKKGILSKDAEERKNKLFEASIKVGELPIGSSLEDIKRNLIGFHSEFYTEKIGIRGGFYLHFYNIYRAEEAYKKMRNSGAGYSNIDLIDHSKPAKKKSKKKKKKQMDLEGFMEV</sequence>
<feature type="region of interest" description="Disordered" evidence="10">
    <location>
        <begin position="309"/>
        <end position="332"/>
    </location>
</feature>
<gene>
    <name evidence="12" type="ORF">ECRA1380_LOCUS14996</name>
</gene>
<keyword evidence="3" id="KW-0479">Metal-binding</keyword>
<dbReference type="GO" id="GO:0005634">
    <property type="term" value="C:nucleus"/>
    <property type="evidence" value="ECO:0007669"/>
    <property type="project" value="UniProtKB-SubCell"/>
</dbReference>
<dbReference type="PANTHER" id="PTHR12360:SF12">
    <property type="entry name" value="TRANSCRIPTIONAL REPRESSOR NF-X1"/>
    <property type="match status" value="1"/>
</dbReference>
<evidence type="ECO:0000256" key="4">
    <source>
        <dbReference type="ARBA" id="ARBA00022737"/>
    </source>
</evidence>
<evidence type="ECO:0000256" key="9">
    <source>
        <dbReference type="ARBA" id="ARBA00023242"/>
    </source>
</evidence>
<dbReference type="PANTHER" id="PTHR12360">
    <property type="entry name" value="NUCLEAR TRANSCRIPTION FACTOR, X-BOX BINDING 1 NFX1"/>
    <property type="match status" value="1"/>
</dbReference>
<evidence type="ECO:0000256" key="10">
    <source>
        <dbReference type="SAM" id="MobiDB-lite"/>
    </source>
</evidence>
<feature type="compositionally biased region" description="Basic residues" evidence="10">
    <location>
        <begin position="311"/>
        <end position="322"/>
    </location>
</feature>
<dbReference type="SMART" id="SM00438">
    <property type="entry name" value="ZnF_NFX"/>
    <property type="match status" value="2"/>
</dbReference>